<dbReference type="EMBL" id="JAWDIO010000002">
    <property type="protein sequence ID" value="MDU0354494.1"/>
    <property type="molecule type" value="Genomic_DNA"/>
</dbReference>
<evidence type="ECO:0000259" key="1">
    <source>
        <dbReference type="Pfam" id="PF05272"/>
    </source>
</evidence>
<name>A0ABU3SWU6_9ALTE</name>
<dbReference type="PANTHER" id="PTHR34985:SF1">
    <property type="entry name" value="SLR0554 PROTEIN"/>
    <property type="match status" value="1"/>
</dbReference>
<accession>A0ABU3SWU6</accession>
<organism evidence="2 3">
    <name type="scientific">Paraglaciecola aquimarina</name>
    <dbReference type="NCBI Taxonomy" id="1235557"/>
    <lineage>
        <taxon>Bacteria</taxon>
        <taxon>Pseudomonadati</taxon>
        <taxon>Pseudomonadota</taxon>
        <taxon>Gammaproteobacteria</taxon>
        <taxon>Alteromonadales</taxon>
        <taxon>Alteromonadaceae</taxon>
        <taxon>Paraglaciecola</taxon>
    </lineage>
</organism>
<proteinExistence type="predicted"/>
<dbReference type="Pfam" id="PF05272">
    <property type="entry name" value="VapE-like_dom"/>
    <property type="match status" value="1"/>
</dbReference>
<protein>
    <submittedName>
        <fullName evidence="2">VapE family protein</fullName>
    </submittedName>
</protein>
<comment type="caution">
    <text evidence="2">The sequence shown here is derived from an EMBL/GenBank/DDBJ whole genome shotgun (WGS) entry which is preliminary data.</text>
</comment>
<keyword evidence="3" id="KW-1185">Reference proteome</keyword>
<sequence>MNLPAPNNVLNVELPSNTEKDQPNFVDFIEDNKGKLRLVNTDSNLVALGEHHGVEFVFNQMTFQPELCNMFGDSLTDNFDQARSKLISAASRYGLPKSAIDDHMSAVCIENPYHPVKQYLDSGQWDGKERVNSVIRCLNAKHEQLALQVLKRWLVACVASLYEPNFKSKLVPVLQGEQSFRKTAFVERIAFVLPHAFLEGAELNPDNKDSVLSCIKAWIVELGELERTNKNSQGSLKAFITKSIDTVRPPYARADIKKHRQTNYIATVNGSDFLKDETGSTRFAVIEMKKAADMSRLNKLLGWHYDGTGSIKQVKPEELKQFWLEVKQLYQSGYGWALTDSEVKHAATINDNYQDKGFAYGYIFDKYINPSTDFIDTTSIHTPSCFVQNWFTAGQLISEDTKLQAHNSGFIGKALTQLAKEGYLVTKKGRANSKNYKIAKF</sequence>
<evidence type="ECO:0000313" key="2">
    <source>
        <dbReference type="EMBL" id="MDU0354494.1"/>
    </source>
</evidence>
<dbReference type="RefSeq" id="WP_316026090.1">
    <property type="nucleotide sequence ID" value="NZ_JAWDIO010000002.1"/>
</dbReference>
<dbReference type="PANTHER" id="PTHR34985">
    <property type="entry name" value="SLR0554 PROTEIN"/>
    <property type="match status" value="1"/>
</dbReference>
<dbReference type="InterPro" id="IPR007936">
    <property type="entry name" value="VapE-like_dom"/>
</dbReference>
<feature type="domain" description="Virulence-associated protein E-like" evidence="1">
    <location>
        <begin position="120"/>
        <end position="354"/>
    </location>
</feature>
<dbReference type="Proteomes" id="UP001247805">
    <property type="component" value="Unassembled WGS sequence"/>
</dbReference>
<evidence type="ECO:0000313" key="3">
    <source>
        <dbReference type="Proteomes" id="UP001247805"/>
    </source>
</evidence>
<gene>
    <name evidence="2" type="ORF">RS130_11600</name>
</gene>
<reference evidence="2 3" key="1">
    <citation type="submission" date="2023-10" db="EMBL/GenBank/DDBJ databases">
        <title>Glaciecola aquimarina strain GGW-M5 nov., isolated from a coastal seawater.</title>
        <authorList>
            <person name="Bayburt H."/>
            <person name="Kim J.M."/>
            <person name="Choi B.J."/>
            <person name="Jeon C.O."/>
        </authorList>
    </citation>
    <scope>NUCLEOTIDE SEQUENCE [LARGE SCALE GENOMIC DNA]</scope>
    <source>
        <strain evidence="2 3">KCTC 32108</strain>
    </source>
</reference>